<dbReference type="PANTHER" id="PTHR13271">
    <property type="entry name" value="UNCHARACTERIZED PUTATIVE METHYLTRANSFERASE"/>
    <property type="match status" value="1"/>
</dbReference>
<dbReference type="GO" id="GO:0005634">
    <property type="term" value="C:nucleus"/>
    <property type="evidence" value="ECO:0007669"/>
    <property type="project" value="TreeGrafter"/>
</dbReference>
<dbReference type="SUPFAM" id="SSF82199">
    <property type="entry name" value="SET domain"/>
    <property type="match status" value="1"/>
</dbReference>
<dbReference type="STRING" id="37360.A0A0G4ISZ5"/>
<keyword evidence="2" id="KW-0496">Mitochondrion</keyword>
<dbReference type="Proteomes" id="UP000039324">
    <property type="component" value="Unassembled WGS sequence"/>
</dbReference>
<dbReference type="EMBL" id="CDSF01000084">
    <property type="protein sequence ID" value="CEO98390.1"/>
    <property type="molecule type" value="Genomic_DNA"/>
</dbReference>
<reference evidence="1 3" key="1">
    <citation type="submission" date="2015-02" db="EMBL/GenBank/DDBJ databases">
        <authorList>
            <person name="Chooi Y.-H."/>
        </authorList>
    </citation>
    <scope>NUCLEOTIDE SEQUENCE [LARGE SCALE GENOMIC DNA]</scope>
    <source>
        <strain evidence="1">E3</strain>
    </source>
</reference>
<geneLocation type="mitochondrion" evidence="2"/>
<dbReference type="InterPro" id="IPR044430">
    <property type="entry name" value="SETD6_SET"/>
</dbReference>
<evidence type="ECO:0000313" key="2">
    <source>
        <dbReference type="EMBL" id="SPQ94476.1"/>
    </source>
</evidence>
<organism evidence="1 3">
    <name type="scientific">Plasmodiophora brassicae</name>
    <name type="common">Clubroot disease agent</name>
    <dbReference type="NCBI Taxonomy" id="37360"/>
    <lineage>
        <taxon>Eukaryota</taxon>
        <taxon>Sar</taxon>
        <taxon>Rhizaria</taxon>
        <taxon>Endomyxa</taxon>
        <taxon>Phytomyxea</taxon>
        <taxon>Plasmodiophorida</taxon>
        <taxon>Plasmodiophoridae</taxon>
        <taxon>Plasmodiophora</taxon>
    </lineage>
</organism>
<sequence>MEAVCEWVRQQGGFVDPRLRFVDDDARDPARRFRRVVAGERLPSGHVFLRVPKRALLTPATTRIARQLRPRKAAKYSLNAWDRLILALMYEDAHRPSPWDAYLDFLPATLRTPLFWSVEERALLSGTAAETQCGFDAIEAGFRDRILPFVTRHRSLFPGDEGALRRSYERFGSLVMAYSFSIVDVDDDECAPVMVPVADALNHVTGATNANLFDDEDDEETISMATICDVERGDELINTYGDELGNDTLLVRYGFVDRVPNRFTQARLLQRHILETMSSPGVTLLTSNGFCLDEEVFLRRPSLDDDLLEQLPWDLRTLSLASVLHTTSHIQRLMDDEEPFAPDSGTRGAAFGKLVQCIDRQLAGRTRFPKRDHLPNATLAEALQAEQIAILDAWRTVLVQESQIQQ</sequence>
<proteinExistence type="predicted"/>
<dbReference type="InterPro" id="IPR050600">
    <property type="entry name" value="SETD3_SETD6_MTase"/>
</dbReference>
<evidence type="ECO:0000313" key="3">
    <source>
        <dbReference type="Proteomes" id="UP000039324"/>
    </source>
</evidence>
<accession>A0A0G4ISZ5</accession>
<protein>
    <submittedName>
        <fullName evidence="1">Uncharacterized protein</fullName>
    </submittedName>
</protein>
<dbReference type="GO" id="GO:0016279">
    <property type="term" value="F:protein-lysine N-methyltransferase activity"/>
    <property type="evidence" value="ECO:0007669"/>
    <property type="project" value="InterPro"/>
</dbReference>
<dbReference type="PANTHER" id="PTHR13271:SF34">
    <property type="entry name" value="N-LYSINE METHYLTRANSFERASE SETD6"/>
    <property type="match status" value="1"/>
</dbReference>
<dbReference type="AlphaFoldDB" id="A0A0G4ISZ5"/>
<dbReference type="InterPro" id="IPR046341">
    <property type="entry name" value="SET_dom_sf"/>
</dbReference>
<dbReference type="CDD" id="cd19178">
    <property type="entry name" value="SET_SETD6"/>
    <property type="match status" value="1"/>
</dbReference>
<name>A0A0G4ISZ5_PLABS</name>
<dbReference type="EMBL" id="OVEO01000002">
    <property type="protein sequence ID" value="SPQ94476.1"/>
    <property type="molecule type" value="Genomic_DNA"/>
</dbReference>
<reference evidence="2 4" key="2">
    <citation type="submission" date="2018-03" db="EMBL/GenBank/DDBJ databases">
        <authorList>
            <person name="Fogelqvist J."/>
        </authorList>
    </citation>
    <scope>NUCLEOTIDE SEQUENCE [LARGE SCALE GENOMIC DNA]</scope>
</reference>
<dbReference type="Proteomes" id="UP000290189">
    <property type="component" value="Unassembled WGS sequence"/>
</dbReference>
<gene>
    <name evidence="1" type="ORF">PBRA_006504</name>
    <name evidence="2" type="ORF">PLBR_LOCUS1691</name>
</gene>
<keyword evidence="3" id="KW-1185">Reference proteome</keyword>
<evidence type="ECO:0000313" key="4">
    <source>
        <dbReference type="Proteomes" id="UP000290189"/>
    </source>
</evidence>
<dbReference type="OrthoDB" id="341421at2759"/>
<dbReference type="Gene3D" id="3.90.1410.10">
    <property type="entry name" value="set domain protein methyltransferase, domain 1"/>
    <property type="match status" value="1"/>
</dbReference>
<evidence type="ECO:0000313" key="1">
    <source>
        <dbReference type="EMBL" id="CEO98390.1"/>
    </source>
</evidence>